<organism evidence="1 2">
    <name type="scientific">Persea americana</name>
    <name type="common">Avocado</name>
    <dbReference type="NCBI Taxonomy" id="3435"/>
    <lineage>
        <taxon>Eukaryota</taxon>
        <taxon>Viridiplantae</taxon>
        <taxon>Streptophyta</taxon>
        <taxon>Embryophyta</taxon>
        <taxon>Tracheophyta</taxon>
        <taxon>Spermatophyta</taxon>
        <taxon>Magnoliopsida</taxon>
        <taxon>Magnoliidae</taxon>
        <taxon>Laurales</taxon>
        <taxon>Lauraceae</taxon>
        <taxon>Persea</taxon>
    </lineage>
</organism>
<keyword evidence="2" id="KW-1185">Reference proteome</keyword>
<reference evidence="1 2" key="1">
    <citation type="journal article" date="2022" name="Hortic Res">
        <title>A haplotype resolved chromosomal level avocado genome allows analysis of novel avocado genes.</title>
        <authorList>
            <person name="Nath O."/>
            <person name="Fletcher S.J."/>
            <person name="Hayward A."/>
            <person name="Shaw L.M."/>
            <person name="Masouleh A.K."/>
            <person name="Furtado A."/>
            <person name="Henry R.J."/>
            <person name="Mitter N."/>
        </authorList>
    </citation>
    <scope>NUCLEOTIDE SEQUENCE [LARGE SCALE GENOMIC DNA]</scope>
    <source>
        <strain evidence="2">cv. Hass</strain>
    </source>
</reference>
<comment type="caution">
    <text evidence="1">The sequence shown here is derived from an EMBL/GenBank/DDBJ whole genome shotgun (WGS) entry which is preliminary data.</text>
</comment>
<proteinExistence type="predicted"/>
<evidence type="ECO:0000313" key="1">
    <source>
        <dbReference type="EMBL" id="KAJ8626495.1"/>
    </source>
</evidence>
<dbReference type="EMBL" id="CM056814">
    <property type="protein sequence ID" value="KAJ8626495.1"/>
    <property type="molecule type" value="Genomic_DNA"/>
</dbReference>
<accession>A0ACC2KZP6</accession>
<dbReference type="Proteomes" id="UP001234297">
    <property type="component" value="Chromosome 6"/>
</dbReference>
<evidence type="ECO:0000313" key="2">
    <source>
        <dbReference type="Proteomes" id="UP001234297"/>
    </source>
</evidence>
<name>A0ACC2KZP6_PERAE</name>
<gene>
    <name evidence="1" type="ORF">MRB53_019802</name>
</gene>
<sequence length="102" mass="11231">MLSEDEVEAMEKNDGFISATPDQLLPLHTTHTPDFLGLKQDMGVWKNSNFGKGVIIGVLDTGALPNHPSFSDVGMPSPPLKWKGQCEFSACNKKNHWCEIFG</sequence>
<protein>
    <submittedName>
        <fullName evidence="1">Uncharacterized protein</fullName>
    </submittedName>
</protein>